<evidence type="ECO:0000259" key="2">
    <source>
        <dbReference type="Pfam" id="PF18962"/>
    </source>
</evidence>
<dbReference type="AlphaFoldDB" id="A0A2P8FU55"/>
<name>A0A2P8FU55_9BACT</name>
<keyword evidence="1" id="KW-0732">Signal</keyword>
<dbReference type="EMBL" id="PYAS01000012">
    <property type="protein sequence ID" value="PSL25241.1"/>
    <property type="molecule type" value="Genomic_DNA"/>
</dbReference>
<accession>A0A2P8FU55</accession>
<protein>
    <submittedName>
        <fullName evidence="3">Putative secreted protein (Por secretion system target)</fullName>
    </submittedName>
</protein>
<dbReference type="RefSeq" id="WP_106597838.1">
    <property type="nucleotide sequence ID" value="NZ_PYAS01000012.1"/>
</dbReference>
<dbReference type="Pfam" id="PF18962">
    <property type="entry name" value="Por_Secre_tail"/>
    <property type="match status" value="1"/>
</dbReference>
<sequence>MLKRYFTFALALLASSAGSAQTTYFHQDFSQTTALINPQPDTGQFSHVILTAPALSYHKFHKGYMELTRSRLDSATGGIIRAMRATPFTPNTETLVVRIALSVEGIQAPALNAMYFYVGEDFNPVNNSFPGNGLMFAKCSVNFLEDGFNIKDLETRQVSRTYSEKKLVTLTWILNNSKEPLTYRVNALSAEETALPGTYDLWVDGEPVVRAAKAYPGASAYSKTKLSNFEMRYRNGVGKIRIDEISIDDGRPKPDTENAMVAPNPAKRDHITLSAKGVNASSLRLIDLNGRVLPSKTVMETAGKLSLKPLSPPASGIYILQFQNQDGQEQAVKVMIE</sequence>
<evidence type="ECO:0000256" key="1">
    <source>
        <dbReference type="SAM" id="SignalP"/>
    </source>
</evidence>
<evidence type="ECO:0000313" key="3">
    <source>
        <dbReference type="EMBL" id="PSL25241.1"/>
    </source>
</evidence>
<feature type="signal peptide" evidence="1">
    <location>
        <begin position="1"/>
        <end position="20"/>
    </location>
</feature>
<dbReference type="Proteomes" id="UP000241964">
    <property type="component" value="Unassembled WGS sequence"/>
</dbReference>
<keyword evidence="4" id="KW-1185">Reference proteome</keyword>
<feature type="domain" description="Secretion system C-terminal sorting" evidence="2">
    <location>
        <begin position="263"/>
        <end position="336"/>
    </location>
</feature>
<reference evidence="3 4" key="1">
    <citation type="submission" date="2018-03" db="EMBL/GenBank/DDBJ databases">
        <title>Genomic Encyclopedia of Archaeal and Bacterial Type Strains, Phase II (KMG-II): from individual species to whole genera.</title>
        <authorList>
            <person name="Goeker M."/>
        </authorList>
    </citation>
    <scope>NUCLEOTIDE SEQUENCE [LARGE SCALE GENOMIC DNA]</scope>
    <source>
        <strain evidence="3 4">DSM 29057</strain>
    </source>
</reference>
<evidence type="ECO:0000313" key="4">
    <source>
        <dbReference type="Proteomes" id="UP000241964"/>
    </source>
</evidence>
<dbReference type="OrthoDB" id="932207at2"/>
<dbReference type="NCBIfam" id="TIGR04183">
    <property type="entry name" value="Por_Secre_tail"/>
    <property type="match status" value="1"/>
</dbReference>
<feature type="chain" id="PRO_5015148621" evidence="1">
    <location>
        <begin position="21"/>
        <end position="337"/>
    </location>
</feature>
<comment type="caution">
    <text evidence="3">The sequence shown here is derived from an EMBL/GenBank/DDBJ whole genome shotgun (WGS) entry which is preliminary data.</text>
</comment>
<proteinExistence type="predicted"/>
<dbReference type="InterPro" id="IPR026444">
    <property type="entry name" value="Secre_tail"/>
</dbReference>
<organism evidence="3 4">
    <name type="scientific">Dyadobacter jiangsuensis</name>
    <dbReference type="NCBI Taxonomy" id="1591085"/>
    <lineage>
        <taxon>Bacteria</taxon>
        <taxon>Pseudomonadati</taxon>
        <taxon>Bacteroidota</taxon>
        <taxon>Cytophagia</taxon>
        <taxon>Cytophagales</taxon>
        <taxon>Spirosomataceae</taxon>
        <taxon>Dyadobacter</taxon>
    </lineage>
</organism>
<gene>
    <name evidence="3" type="ORF">CLV60_112160</name>
</gene>